<gene>
    <name evidence="1" type="ORF">SAMN05444008_109166</name>
</gene>
<reference evidence="1 2" key="1">
    <citation type="submission" date="2016-11" db="EMBL/GenBank/DDBJ databases">
        <authorList>
            <person name="Jaros S."/>
            <person name="Januszkiewicz K."/>
            <person name="Wedrychowicz H."/>
        </authorList>
    </citation>
    <scope>NUCLEOTIDE SEQUENCE [LARGE SCALE GENOMIC DNA]</scope>
    <source>
        <strain evidence="1 2">DSM 26897</strain>
    </source>
</reference>
<dbReference type="Proteomes" id="UP000184368">
    <property type="component" value="Unassembled WGS sequence"/>
</dbReference>
<keyword evidence="2" id="KW-1185">Reference proteome</keyword>
<sequence>MVQGLLRLGQPFFCAAAFPIYSRLQLRVYAESSRIASCGAGGETACSSKLLLRKWGRVIFRQNENKPGKKAALEVGFCLN</sequence>
<organism evidence="1 2">
    <name type="scientific">Cnuella takakiae</name>
    <dbReference type="NCBI Taxonomy" id="1302690"/>
    <lineage>
        <taxon>Bacteria</taxon>
        <taxon>Pseudomonadati</taxon>
        <taxon>Bacteroidota</taxon>
        <taxon>Chitinophagia</taxon>
        <taxon>Chitinophagales</taxon>
        <taxon>Chitinophagaceae</taxon>
        <taxon>Cnuella</taxon>
    </lineage>
</organism>
<dbReference type="AlphaFoldDB" id="A0A1M5CQ21"/>
<accession>A0A1M5CQ21</accession>
<name>A0A1M5CQ21_9BACT</name>
<evidence type="ECO:0000313" key="2">
    <source>
        <dbReference type="Proteomes" id="UP000184368"/>
    </source>
</evidence>
<protein>
    <submittedName>
        <fullName evidence="1">Uncharacterized protein</fullName>
    </submittedName>
</protein>
<evidence type="ECO:0000313" key="1">
    <source>
        <dbReference type="EMBL" id="SHF56783.1"/>
    </source>
</evidence>
<proteinExistence type="predicted"/>
<dbReference type="EMBL" id="FQUO01000009">
    <property type="protein sequence ID" value="SHF56783.1"/>
    <property type="molecule type" value="Genomic_DNA"/>
</dbReference>